<sequence length="171" mass="19040">MATSILLRYARSALRSTDLATRCLHAITGATGMTAIPLISQRSGNMARLFSSRPPNTVTTLEPEEYDKVFEVTDDIANSEAKLHALFLKWLSHNESHFDIEDKDEARYVNEWNKGGHSSTCGRNAFSDLTCQEFASGEINSKKAGFHRTRGRSLGSKANQIITNGPFRLIY</sequence>
<reference evidence="1" key="1">
    <citation type="submission" date="2022-04" db="EMBL/GenBank/DDBJ databases">
        <title>A functionally conserved STORR gene fusion in Papaver species that diverged 16.8 million years ago.</title>
        <authorList>
            <person name="Catania T."/>
        </authorList>
    </citation>
    <scope>NUCLEOTIDE SEQUENCE</scope>
    <source>
        <strain evidence="1">S-188037</strain>
    </source>
</reference>
<name>A0AAD4TFM1_9MAGN</name>
<organism evidence="1 2">
    <name type="scientific">Papaver atlanticum</name>
    <dbReference type="NCBI Taxonomy" id="357466"/>
    <lineage>
        <taxon>Eukaryota</taxon>
        <taxon>Viridiplantae</taxon>
        <taxon>Streptophyta</taxon>
        <taxon>Embryophyta</taxon>
        <taxon>Tracheophyta</taxon>
        <taxon>Spermatophyta</taxon>
        <taxon>Magnoliopsida</taxon>
        <taxon>Ranunculales</taxon>
        <taxon>Papaveraceae</taxon>
        <taxon>Papaveroideae</taxon>
        <taxon>Papaver</taxon>
    </lineage>
</organism>
<dbReference type="Proteomes" id="UP001202328">
    <property type="component" value="Unassembled WGS sequence"/>
</dbReference>
<dbReference type="Gene3D" id="1.10.287.2250">
    <property type="match status" value="1"/>
</dbReference>
<evidence type="ECO:0000313" key="1">
    <source>
        <dbReference type="EMBL" id="KAI3954769.1"/>
    </source>
</evidence>
<gene>
    <name evidence="1" type="ORF">MKW98_002875</name>
</gene>
<proteinExistence type="predicted"/>
<comment type="caution">
    <text evidence="1">The sequence shown here is derived from an EMBL/GenBank/DDBJ whole genome shotgun (WGS) entry which is preliminary data.</text>
</comment>
<evidence type="ECO:0000313" key="2">
    <source>
        <dbReference type="Proteomes" id="UP001202328"/>
    </source>
</evidence>
<accession>A0AAD4TFM1</accession>
<protein>
    <submittedName>
        <fullName evidence="1">Uncharacterized protein</fullName>
    </submittedName>
</protein>
<dbReference type="AlphaFoldDB" id="A0AAD4TFM1"/>
<dbReference type="EMBL" id="JAJJMB010001870">
    <property type="protein sequence ID" value="KAI3954769.1"/>
    <property type="molecule type" value="Genomic_DNA"/>
</dbReference>
<keyword evidence="2" id="KW-1185">Reference proteome</keyword>